<gene>
    <name evidence="2" type="ORF">NMU03_00070</name>
</gene>
<dbReference type="CDD" id="cd09179">
    <property type="entry name" value="PLDc_N_DEXD_a"/>
    <property type="match status" value="1"/>
</dbReference>
<dbReference type="Proteomes" id="UP001060112">
    <property type="component" value="Chromosome"/>
</dbReference>
<keyword evidence="3" id="KW-1185">Reference proteome</keyword>
<name>A0ABY5I4Z5_9FIRM</name>
<dbReference type="EMBL" id="CP101620">
    <property type="protein sequence ID" value="UTY39271.1"/>
    <property type="molecule type" value="Genomic_DNA"/>
</dbReference>
<protein>
    <submittedName>
        <fullName evidence="2">Phospholipase D-like domain-containing protein</fullName>
    </submittedName>
</protein>
<reference evidence="2" key="1">
    <citation type="submission" date="2022-07" db="EMBL/GenBank/DDBJ databases">
        <title>Faecal culturing of patients with breast cancer.</title>
        <authorList>
            <person name="Teng N.M.Y."/>
            <person name="Kiu R."/>
            <person name="Evans R."/>
            <person name="Baker D.J."/>
            <person name="Zenner C."/>
            <person name="Robinson S.D."/>
            <person name="Hall L.J."/>
        </authorList>
    </citation>
    <scope>NUCLEOTIDE SEQUENCE</scope>
    <source>
        <strain evidence="2">LH1062</strain>
    </source>
</reference>
<proteinExistence type="predicted"/>
<evidence type="ECO:0000313" key="3">
    <source>
        <dbReference type="Proteomes" id="UP001060112"/>
    </source>
</evidence>
<feature type="domain" description="Phospholipase D-like" evidence="1">
    <location>
        <begin position="38"/>
        <end position="189"/>
    </location>
</feature>
<accession>A0ABY5I4Z5</accession>
<dbReference type="Pfam" id="PF13091">
    <property type="entry name" value="PLDc_2"/>
    <property type="match status" value="1"/>
</dbReference>
<dbReference type="InterPro" id="IPR025202">
    <property type="entry name" value="PLD-like_dom"/>
</dbReference>
<dbReference type="RefSeq" id="WP_290140255.1">
    <property type="nucleotide sequence ID" value="NZ_CP101620.1"/>
</dbReference>
<dbReference type="SUPFAM" id="SSF56024">
    <property type="entry name" value="Phospholipase D/nuclease"/>
    <property type="match status" value="1"/>
</dbReference>
<sequence>MSLKDINIESEYRIPRDNIVSDFYLPVLSQAVQYDRSVGYFSSDALIKISYGICQLIQNGGKIRLLVSPNLSEEDYNAINEGYRKREEIVEEKLIASISSYEDYFQNERFNLICELIAQNHLDIKIAFSYNNGKIGLYHEKMGLIHDNSENIISFTGSMNETENGMFNNYETVDVFKSWDDMERVQRKMIAFENLWKNSEKGAITFEFPNAVKKEIIKHNKKREL</sequence>
<dbReference type="Gene3D" id="3.30.870.10">
    <property type="entry name" value="Endonuclease Chain A"/>
    <property type="match status" value="1"/>
</dbReference>
<organism evidence="2 3">
    <name type="scientific">Allocoprobacillus halotolerans</name>
    <dbReference type="NCBI Taxonomy" id="2944914"/>
    <lineage>
        <taxon>Bacteria</taxon>
        <taxon>Bacillati</taxon>
        <taxon>Bacillota</taxon>
        <taxon>Erysipelotrichia</taxon>
        <taxon>Erysipelotrichales</taxon>
        <taxon>Erysipelotrichaceae</taxon>
        <taxon>Allocoprobacillus</taxon>
    </lineage>
</organism>
<evidence type="ECO:0000259" key="1">
    <source>
        <dbReference type="Pfam" id="PF13091"/>
    </source>
</evidence>
<evidence type="ECO:0000313" key="2">
    <source>
        <dbReference type="EMBL" id="UTY39271.1"/>
    </source>
</evidence>